<dbReference type="Pfam" id="PF00291">
    <property type="entry name" value="PALP"/>
    <property type="match status" value="1"/>
</dbReference>
<dbReference type="Gene3D" id="3.40.50.1100">
    <property type="match status" value="2"/>
</dbReference>
<evidence type="ECO:0000259" key="6">
    <source>
        <dbReference type="Pfam" id="PF00291"/>
    </source>
</evidence>
<keyword evidence="8" id="KW-0456">Lyase</keyword>
<dbReference type="InterPro" id="IPR004450">
    <property type="entry name" value="Thr_synthase-like"/>
</dbReference>
<evidence type="ECO:0000256" key="5">
    <source>
        <dbReference type="PIRSR" id="PIRSR604450-51"/>
    </source>
</evidence>
<dbReference type="GO" id="GO:0009088">
    <property type="term" value="P:threonine biosynthetic process"/>
    <property type="evidence" value="ECO:0007669"/>
    <property type="project" value="UniProtKB-UniRule"/>
</dbReference>
<feature type="domain" description="Tryptophan synthase beta chain-like PALP" evidence="6">
    <location>
        <begin position="97"/>
        <end position="418"/>
    </location>
</feature>
<feature type="modified residue" description="N6-(pyridoxal phosphate)lysine" evidence="5">
    <location>
        <position position="107"/>
    </location>
</feature>
<evidence type="ECO:0000256" key="3">
    <source>
        <dbReference type="ARBA" id="ARBA00022898"/>
    </source>
</evidence>
<comment type="similarity">
    <text evidence="2">Belongs to the threonine synthase family.</text>
</comment>
<dbReference type="EC" id="4.2.3.1" evidence="4"/>
<gene>
    <name evidence="8" type="primary">thrC</name>
    <name evidence="8" type="ORF">ABG79_01738</name>
</gene>
<feature type="domain" description="Threonine synthase N-terminal" evidence="7">
    <location>
        <begin position="2"/>
        <end position="75"/>
    </location>
</feature>
<dbReference type="GO" id="GO:0004795">
    <property type="term" value="F:threonine synthase activity"/>
    <property type="evidence" value="ECO:0007669"/>
    <property type="project" value="UniProtKB-UniRule"/>
</dbReference>
<dbReference type="STRING" id="908809.ABG79_01738"/>
<keyword evidence="3 5" id="KW-0663">Pyridoxal phosphate</keyword>
<evidence type="ECO:0000256" key="2">
    <source>
        <dbReference type="ARBA" id="ARBA00005517"/>
    </source>
</evidence>
<evidence type="ECO:0000313" key="9">
    <source>
        <dbReference type="Proteomes" id="UP000052015"/>
    </source>
</evidence>
<dbReference type="PANTHER" id="PTHR43515">
    <property type="entry name" value="THREONINE SYNTHASE-LIKE 1"/>
    <property type="match status" value="1"/>
</dbReference>
<comment type="caution">
    <text evidence="8">The sequence shown here is derived from an EMBL/GenBank/DDBJ whole genome shotgun (WGS) entry which is preliminary data.</text>
</comment>
<dbReference type="AlphaFoldDB" id="A0A0R3JSQ0"/>
<dbReference type="OrthoDB" id="9763107at2"/>
<keyword evidence="9" id="KW-1185">Reference proteome</keyword>
<dbReference type="Proteomes" id="UP000052015">
    <property type="component" value="Unassembled WGS sequence"/>
</dbReference>
<accession>A0A0R3JSQ0</accession>
<reference evidence="8 9" key="1">
    <citation type="submission" date="2015-09" db="EMBL/GenBank/DDBJ databases">
        <title>Draft genome sequence of a Caloramator mitchellensis, a moderate thermophile from the Great Artesian Basin of Australia.</title>
        <authorList>
            <person name="Patel B.K."/>
        </authorList>
    </citation>
    <scope>NUCLEOTIDE SEQUENCE [LARGE SCALE GENOMIC DNA]</scope>
    <source>
        <strain evidence="8 9">VF08</strain>
    </source>
</reference>
<protein>
    <recommendedName>
        <fullName evidence="4">Threonine synthase</fullName>
        <ecNumber evidence="4">4.2.3.1</ecNumber>
    </recommendedName>
</protein>
<proteinExistence type="inferred from homology"/>
<organism evidence="8 9">
    <name type="scientific">Caloramator mitchellensis</name>
    <dbReference type="NCBI Taxonomy" id="908809"/>
    <lineage>
        <taxon>Bacteria</taxon>
        <taxon>Bacillati</taxon>
        <taxon>Bacillota</taxon>
        <taxon>Clostridia</taxon>
        <taxon>Eubacteriales</taxon>
        <taxon>Clostridiaceae</taxon>
        <taxon>Caloramator</taxon>
    </lineage>
</organism>
<comment type="cofactor">
    <cofactor evidence="1 5">
        <name>pyridoxal 5'-phosphate</name>
        <dbReference type="ChEBI" id="CHEBI:597326"/>
    </cofactor>
</comment>
<evidence type="ECO:0000256" key="4">
    <source>
        <dbReference type="NCBIfam" id="TIGR00260"/>
    </source>
</evidence>
<evidence type="ECO:0000259" key="7">
    <source>
        <dbReference type="Pfam" id="PF14821"/>
    </source>
</evidence>
<dbReference type="InterPro" id="IPR001926">
    <property type="entry name" value="TrpB-like_PALP"/>
</dbReference>
<dbReference type="Gene3D" id="3.90.1380.10">
    <property type="entry name" value="Threonine synthase, N-terminal domain"/>
    <property type="match status" value="1"/>
</dbReference>
<evidence type="ECO:0000256" key="1">
    <source>
        <dbReference type="ARBA" id="ARBA00001933"/>
    </source>
</evidence>
<dbReference type="GO" id="GO:0005737">
    <property type="term" value="C:cytoplasm"/>
    <property type="evidence" value="ECO:0007669"/>
    <property type="project" value="TreeGrafter"/>
</dbReference>
<dbReference type="InterPro" id="IPR029144">
    <property type="entry name" value="Thr_synth_N"/>
</dbReference>
<dbReference type="InterPro" id="IPR036052">
    <property type="entry name" value="TrpB-like_PALP_sf"/>
</dbReference>
<dbReference type="CDD" id="cd01560">
    <property type="entry name" value="Thr-synth_2"/>
    <property type="match status" value="1"/>
</dbReference>
<evidence type="ECO:0000313" key="8">
    <source>
        <dbReference type="EMBL" id="KRQ86529.1"/>
    </source>
</evidence>
<dbReference type="PATRIC" id="fig|908809.3.peg.1736"/>
<dbReference type="RefSeq" id="WP_057979063.1">
    <property type="nucleotide sequence ID" value="NZ_LKHP01000009.1"/>
</dbReference>
<dbReference type="SUPFAM" id="SSF53686">
    <property type="entry name" value="Tryptophan synthase beta subunit-like PLP-dependent enzymes"/>
    <property type="match status" value="1"/>
</dbReference>
<dbReference type="EMBL" id="LKHP01000009">
    <property type="protein sequence ID" value="KRQ86529.1"/>
    <property type="molecule type" value="Genomic_DNA"/>
</dbReference>
<sequence>MKFKSTRSNILVEPSEALVKGIADDGGLFVPMEFPEVDLEEILKMNYKQLAFYILKKYFTDFFDEELLHCINNAYDDKFDSPLIAPLVEKGKVSFLELFHGRTLAFKDMALSIFPHLLKVASEKTGVREEIVILTATSGDTGKAALEAFKDVKGVKIIVFYPKEGVSQVQRLQMVTQEGKNTYVVAIEGNFDDAQRAVKEVFNDRGFNRVLKEKGYIFSSANSINIGRLFPQIVYYFYAYITLIRNGSIQKGEGINAAVPTGNFGNILAAYYAKKMGLKINRLICASNQNNVLYDFIKTGVYDVRRKFYTTVSPSMDILVSSNLERYLYDICGNDEELVCRLMNELKSGKYELPEKYKDELKLFYAGYASDEDTKKEIRTVLNELDYLIDPHTAVAYHVYKNYEEETRDDSRTVIVSTASPYKFVKTVYEALTNNNEEKDELTLADNLGKFTGYEVPKAIRELKEKNIIHTRTCSRDGVYRAIEDILNLKG</sequence>
<dbReference type="NCBIfam" id="TIGR00260">
    <property type="entry name" value="thrC"/>
    <property type="match status" value="1"/>
</dbReference>
<name>A0A0R3JSQ0_CALMK</name>
<dbReference type="InterPro" id="IPR037158">
    <property type="entry name" value="Thr_synth_N_sf"/>
</dbReference>
<dbReference type="Pfam" id="PF14821">
    <property type="entry name" value="Thr_synth_N"/>
    <property type="match status" value="1"/>
</dbReference>
<dbReference type="PANTHER" id="PTHR43515:SF1">
    <property type="entry name" value="THREONINE SYNTHASE-LIKE 1"/>
    <property type="match status" value="1"/>
</dbReference>